<evidence type="ECO:0000313" key="3">
    <source>
        <dbReference type="Proteomes" id="UP000524404"/>
    </source>
</evidence>
<sequence length="497" mass="58643">MDTLNKEKLTNDEFTNIWLGYYSTKQKYKKFYQFDHEGHANRVIIDNIEFVEPIHIYDYIDEDDYFLDILILNSKIPYLHIEHIKTGDITISNTEIGHIELEKSLCGILSFEDLKGLEEIVFFIMTLPKVIFEELDIRKKVAINNCGIDELVVTNYSKKIQINIDDGSGISNLTIAPNSTISMDLEDSQIGTLQIKHGVITRDSIIKINNCKINIFLFESTLNLGVISLKGIKPINYYTKWHIKKRDHKYYRDDKHKYSINRIERNSEVQFLHSDLGKFSMIECELEKFNKFVFFNTKILEMFIAGTKLPTIISVPEEYQNESLEQQRLGFSQFKKIFENRGDSVSASIYQAKELDIYRELLTQEKKSLSIFTRDWFNNFGERTNLMLNRFSNYYGNNWLRSTIVTLIATFFFFTVYSFLLGNRLGNDFQLFFKLFSYSFEFINPLRKSTELENVIKITDNENWLSLARTWDYISRIFLAYFVYQTVQAFRKFGKKS</sequence>
<proteinExistence type="predicted"/>
<evidence type="ECO:0000256" key="1">
    <source>
        <dbReference type="SAM" id="Phobius"/>
    </source>
</evidence>
<reference evidence="2 3" key="1">
    <citation type="submission" date="2020-08" db="EMBL/GenBank/DDBJ databases">
        <title>Functional genomics of gut bacteria from endangered species of beetles.</title>
        <authorList>
            <person name="Carlos-Shanley C."/>
        </authorList>
    </citation>
    <scope>NUCLEOTIDE SEQUENCE [LARGE SCALE GENOMIC DNA]</scope>
    <source>
        <strain evidence="2 3">S00070</strain>
    </source>
</reference>
<comment type="caution">
    <text evidence="2">The sequence shown here is derived from an EMBL/GenBank/DDBJ whole genome shotgun (WGS) entry which is preliminary data.</text>
</comment>
<evidence type="ECO:0000313" key="2">
    <source>
        <dbReference type="EMBL" id="MBB6004746.1"/>
    </source>
</evidence>
<protein>
    <submittedName>
        <fullName evidence="2">Uncharacterized protein</fullName>
    </submittedName>
</protein>
<keyword evidence="1" id="KW-0812">Transmembrane</keyword>
<name>A0A841EPA3_9BACT</name>
<dbReference type="RefSeq" id="WP_184135953.1">
    <property type="nucleotide sequence ID" value="NZ_JACHKT010000028.1"/>
</dbReference>
<keyword evidence="1" id="KW-0472">Membrane</keyword>
<keyword evidence="3" id="KW-1185">Reference proteome</keyword>
<gene>
    <name evidence="2" type="ORF">HNP25_003416</name>
</gene>
<dbReference type="AlphaFoldDB" id="A0A841EPA3"/>
<dbReference type="EMBL" id="JACHKT010000028">
    <property type="protein sequence ID" value="MBB6004746.1"/>
    <property type="molecule type" value="Genomic_DNA"/>
</dbReference>
<accession>A0A841EPA3</accession>
<dbReference type="Proteomes" id="UP000524404">
    <property type="component" value="Unassembled WGS sequence"/>
</dbReference>
<organism evidence="2 3">
    <name type="scientific">Arcicella rosea</name>
    <dbReference type="NCBI Taxonomy" id="502909"/>
    <lineage>
        <taxon>Bacteria</taxon>
        <taxon>Pseudomonadati</taxon>
        <taxon>Bacteroidota</taxon>
        <taxon>Cytophagia</taxon>
        <taxon>Cytophagales</taxon>
        <taxon>Flectobacillaceae</taxon>
        <taxon>Arcicella</taxon>
    </lineage>
</organism>
<feature type="transmembrane region" description="Helical" evidence="1">
    <location>
        <begin position="399"/>
        <end position="420"/>
    </location>
</feature>
<keyword evidence="1" id="KW-1133">Transmembrane helix</keyword>